<accession>A0A4R5YMK2</accession>
<feature type="transmembrane region" description="Helical" evidence="1">
    <location>
        <begin position="35"/>
        <end position="53"/>
    </location>
</feature>
<dbReference type="RefSeq" id="WP_133399283.1">
    <property type="nucleotide sequence ID" value="NZ_SMZX01000001.1"/>
</dbReference>
<dbReference type="EMBL" id="SMZX01000001">
    <property type="protein sequence ID" value="TDL46299.1"/>
    <property type="molecule type" value="Genomic_DNA"/>
</dbReference>
<protein>
    <recommendedName>
        <fullName evidence="4">Signal transduction histidine kinase</fullName>
    </recommendedName>
</protein>
<feature type="transmembrane region" description="Helical" evidence="1">
    <location>
        <begin position="90"/>
        <end position="111"/>
    </location>
</feature>
<evidence type="ECO:0000313" key="2">
    <source>
        <dbReference type="EMBL" id="TDL46299.1"/>
    </source>
</evidence>
<evidence type="ECO:0000256" key="1">
    <source>
        <dbReference type="SAM" id="Phobius"/>
    </source>
</evidence>
<feature type="transmembrane region" description="Helical" evidence="1">
    <location>
        <begin position="131"/>
        <end position="151"/>
    </location>
</feature>
<keyword evidence="1" id="KW-0472">Membrane</keyword>
<dbReference type="InterPro" id="IPR036890">
    <property type="entry name" value="HATPase_C_sf"/>
</dbReference>
<gene>
    <name evidence="2" type="ORF">E2R54_07720</name>
</gene>
<keyword evidence="1" id="KW-0812">Transmembrane</keyword>
<dbReference type="AlphaFoldDB" id="A0A4R5YMK2"/>
<reference evidence="2 3" key="1">
    <citation type="submission" date="2019-03" db="EMBL/GenBank/DDBJ databases">
        <title>Genome Sequencing and Assembly of Various Microbes Isolated from Partially Reclaimed Soil and Acid Mine Drainage (AMD) Site.</title>
        <authorList>
            <person name="Steinbock B."/>
            <person name="Bechtold R."/>
            <person name="Sevigny J.L."/>
            <person name="Thomas D."/>
            <person name="Cuthill L.R."/>
            <person name="Aveiro Johannsen E.J."/>
            <person name="Thomas K."/>
            <person name="Ghosh A."/>
        </authorList>
    </citation>
    <scope>NUCLEOTIDE SEQUENCE [LARGE SCALE GENOMIC DNA]</scope>
    <source>
        <strain evidence="2 3">F-B2</strain>
    </source>
</reference>
<feature type="transmembrane region" description="Helical" evidence="1">
    <location>
        <begin position="285"/>
        <end position="308"/>
    </location>
</feature>
<name>A0A4R5YMK2_9MICO</name>
<dbReference type="Gene3D" id="3.30.565.10">
    <property type="entry name" value="Histidine kinase-like ATPase, C-terminal domain"/>
    <property type="match status" value="1"/>
</dbReference>
<evidence type="ECO:0000313" key="3">
    <source>
        <dbReference type="Proteomes" id="UP000295633"/>
    </source>
</evidence>
<dbReference type="Proteomes" id="UP000295633">
    <property type="component" value="Unassembled WGS sequence"/>
</dbReference>
<organism evidence="2 3">
    <name type="scientific">Microbacterium oleivorans</name>
    <dbReference type="NCBI Taxonomy" id="273677"/>
    <lineage>
        <taxon>Bacteria</taxon>
        <taxon>Bacillati</taxon>
        <taxon>Actinomycetota</taxon>
        <taxon>Actinomycetes</taxon>
        <taxon>Micrococcales</taxon>
        <taxon>Microbacteriaceae</taxon>
        <taxon>Microbacterium</taxon>
    </lineage>
</organism>
<keyword evidence="1" id="KW-1133">Transmembrane helix</keyword>
<evidence type="ECO:0008006" key="4">
    <source>
        <dbReference type="Google" id="ProtNLM"/>
    </source>
</evidence>
<comment type="caution">
    <text evidence="2">The sequence shown here is derived from an EMBL/GenBank/DDBJ whole genome shotgun (WGS) entry which is preliminary data.</text>
</comment>
<feature type="transmembrane region" description="Helical" evidence="1">
    <location>
        <begin position="59"/>
        <end position="78"/>
    </location>
</feature>
<feature type="transmembrane region" description="Helical" evidence="1">
    <location>
        <begin position="262"/>
        <end position="279"/>
    </location>
</feature>
<sequence>MAGRAPELAAQRRIILGVHVWWDAVTSRAFFTRTALWISLIVSLTVMAPFQHFSGPSGYLQVVVIAVVGWVTLVAALIPVARAERRMRRATARGILVLAAVVIAAILRPFVNEGVYVLVYAGTPDFSGLTARITSNIVVWVAGLSIIAMTVRSIELTRGSRARLSAAIVTLTDGRRRLARFESENREVLSPLISRLRRSREEMLAGTIDFAAVRDYSEEVRTASHQLEERSGLDLRVIAAAAEEQPADAPPRSALTMLRPTPFALTGFVFFLGAVPHVHHLAGPWVAGGAILLGMPVTLAADLAIRLLTRDAPPSRRGRIIVGTWIAAGVVMTLVAHLFIAPNDPTRLVPLASLPLVALALAACTDAMARASDSAHRLEVVLALVARTLTAKTASARRPLRNAAHVLHGRVQGRCVLLAAAADEWELTPDDVATFRRETDAAFDSILAFIAEVDSAALEGTVQSAHEDLSELVATWRSVVGVDSTISRAATDALTDPALSRRVATIVNEGFVNAIKHSTAKQVWVHIDVTGDALLVRTWSTGILDKEPVVAPQLRGISVLGVGARIYQQGDAVVLEVPVPLNPERDQVPAPIAVLPRRAWWSRRPAGASRVG</sequence>
<feature type="transmembrane region" description="Helical" evidence="1">
    <location>
        <begin position="320"/>
        <end position="342"/>
    </location>
</feature>
<proteinExistence type="predicted"/>